<proteinExistence type="predicted"/>
<sequence length="68" mass="8131">MHYPYYDASDRASLLAELKKEVEEQSLPTPFDLCKDDWIANTMLRLRWKNVIDAQNKRERDGIEDMEQ</sequence>
<dbReference type="Proteomes" id="UP001209540">
    <property type="component" value="Unassembled WGS sequence"/>
</dbReference>
<dbReference type="EMBL" id="JAIXMP010000026">
    <property type="protein sequence ID" value="KAI9253446.1"/>
    <property type="molecule type" value="Genomic_DNA"/>
</dbReference>
<reference evidence="1" key="2">
    <citation type="submission" date="2023-02" db="EMBL/GenBank/DDBJ databases">
        <authorList>
            <consortium name="DOE Joint Genome Institute"/>
            <person name="Mondo S.J."/>
            <person name="Chang Y."/>
            <person name="Wang Y."/>
            <person name="Ahrendt S."/>
            <person name="Andreopoulos W."/>
            <person name="Barry K."/>
            <person name="Beard J."/>
            <person name="Benny G.L."/>
            <person name="Blankenship S."/>
            <person name="Bonito G."/>
            <person name="Cuomo C."/>
            <person name="Desiro A."/>
            <person name="Gervers K.A."/>
            <person name="Hundley H."/>
            <person name="Kuo A."/>
            <person name="LaButti K."/>
            <person name="Lang B.F."/>
            <person name="Lipzen A."/>
            <person name="O'Donnell K."/>
            <person name="Pangilinan J."/>
            <person name="Reynolds N."/>
            <person name="Sandor L."/>
            <person name="Smith M.W."/>
            <person name="Tsang A."/>
            <person name="Grigoriev I.V."/>
            <person name="Stajich J.E."/>
            <person name="Spatafora J.W."/>
        </authorList>
    </citation>
    <scope>NUCLEOTIDE SEQUENCE</scope>
    <source>
        <strain evidence="1">RSA 2281</strain>
    </source>
</reference>
<accession>A0AAD5JT91</accession>
<name>A0AAD5JT91_9FUNG</name>
<dbReference type="AlphaFoldDB" id="A0AAD5JT91"/>
<gene>
    <name evidence="1" type="ORF">BDA99DRAFT_563030</name>
</gene>
<organism evidence="1 2">
    <name type="scientific">Phascolomyces articulosus</name>
    <dbReference type="NCBI Taxonomy" id="60185"/>
    <lineage>
        <taxon>Eukaryota</taxon>
        <taxon>Fungi</taxon>
        <taxon>Fungi incertae sedis</taxon>
        <taxon>Mucoromycota</taxon>
        <taxon>Mucoromycotina</taxon>
        <taxon>Mucoromycetes</taxon>
        <taxon>Mucorales</taxon>
        <taxon>Lichtheimiaceae</taxon>
        <taxon>Phascolomyces</taxon>
    </lineage>
</organism>
<comment type="caution">
    <text evidence="1">The sequence shown here is derived from an EMBL/GenBank/DDBJ whole genome shotgun (WGS) entry which is preliminary data.</text>
</comment>
<keyword evidence="2" id="KW-1185">Reference proteome</keyword>
<protein>
    <submittedName>
        <fullName evidence="1">Uncharacterized protein</fullName>
    </submittedName>
</protein>
<evidence type="ECO:0000313" key="1">
    <source>
        <dbReference type="EMBL" id="KAI9253446.1"/>
    </source>
</evidence>
<reference evidence="1" key="1">
    <citation type="journal article" date="2022" name="IScience">
        <title>Evolution of zygomycete secretomes and the origins of terrestrial fungal ecologies.</title>
        <authorList>
            <person name="Chang Y."/>
            <person name="Wang Y."/>
            <person name="Mondo S."/>
            <person name="Ahrendt S."/>
            <person name="Andreopoulos W."/>
            <person name="Barry K."/>
            <person name="Beard J."/>
            <person name="Benny G.L."/>
            <person name="Blankenship S."/>
            <person name="Bonito G."/>
            <person name="Cuomo C."/>
            <person name="Desiro A."/>
            <person name="Gervers K.A."/>
            <person name="Hundley H."/>
            <person name="Kuo A."/>
            <person name="LaButti K."/>
            <person name="Lang B.F."/>
            <person name="Lipzen A."/>
            <person name="O'Donnell K."/>
            <person name="Pangilinan J."/>
            <person name="Reynolds N."/>
            <person name="Sandor L."/>
            <person name="Smith M.E."/>
            <person name="Tsang A."/>
            <person name="Grigoriev I.V."/>
            <person name="Stajich J.E."/>
            <person name="Spatafora J.W."/>
        </authorList>
    </citation>
    <scope>NUCLEOTIDE SEQUENCE</scope>
    <source>
        <strain evidence="1">RSA 2281</strain>
    </source>
</reference>
<evidence type="ECO:0000313" key="2">
    <source>
        <dbReference type="Proteomes" id="UP001209540"/>
    </source>
</evidence>